<dbReference type="EMBL" id="JASNVH010000005">
    <property type="protein sequence ID" value="MDK4306710.1"/>
    <property type="molecule type" value="Genomic_DNA"/>
</dbReference>
<dbReference type="Gene3D" id="3.40.50.1820">
    <property type="entry name" value="alpha/beta hydrolase"/>
    <property type="match status" value="1"/>
</dbReference>
<evidence type="ECO:0000259" key="1">
    <source>
        <dbReference type="Pfam" id="PF12146"/>
    </source>
</evidence>
<reference evidence="2" key="1">
    <citation type="submission" date="2023-05" db="EMBL/GenBank/DDBJ databases">
        <title>Metabolic capabilities are highly conserved among human nasal-associated Corynebacterium species in pangenomic analyses.</title>
        <authorList>
            <person name="Tran T.H."/>
            <person name="Roberts A.Q."/>
            <person name="Escapa I.F."/>
            <person name="Gao W."/>
            <person name="Conlan S."/>
            <person name="Kong H."/>
            <person name="Segre J.A."/>
            <person name="Kelly M.S."/>
            <person name="Lemon K.P."/>
        </authorList>
    </citation>
    <scope>NUCLEOTIDE SEQUENCE</scope>
    <source>
        <strain evidence="2">KPL2773</strain>
    </source>
</reference>
<dbReference type="SUPFAM" id="SSF53474">
    <property type="entry name" value="alpha/beta-Hydrolases"/>
    <property type="match status" value="1"/>
</dbReference>
<sequence>MHNSWETDSLLGAPFEQFTFNFGIEPTENTTAYATLVRYPGPHHPAAHERDTAVPASEPLADDWASRPAILWIHGLTDYFFHQHVAHYFHEHGFAFYALDLRKCGRSLRADQTPHHCLNVAEYYEELDAAAELIAQAHNQAPNKRIIPLAHSTGGLIAPLWLDYLRREKPQLHAHCAALVLNSPWMELPVADILAKIARPVLAGVGKMFPGLPFPGGVMDLYGRSLHKNYDGEWDIDLRFKPLHSFEKHMGWIRAIIKAQGRIHRDEINTGVPVLTLSSAQSAVGTSTMDKAHQADIILAVEHMWTWTPHLAPDVTLAPIQGAMHDVFLSRLSVREQAFETTLKWLHRNGAIAN</sequence>
<dbReference type="GO" id="GO:0016787">
    <property type="term" value="F:hydrolase activity"/>
    <property type="evidence" value="ECO:0007669"/>
    <property type="project" value="UniProtKB-KW"/>
</dbReference>
<keyword evidence="2" id="KW-0378">Hydrolase</keyword>
<dbReference type="GeneID" id="42782466"/>
<evidence type="ECO:0000313" key="2">
    <source>
        <dbReference type="EMBL" id="MDK4306710.1"/>
    </source>
</evidence>
<dbReference type="RefSeq" id="WP_023019322.1">
    <property type="nucleotide sequence ID" value="NZ_JASNTY010000002.1"/>
</dbReference>
<evidence type="ECO:0000313" key="3">
    <source>
        <dbReference type="Proteomes" id="UP001224412"/>
    </source>
</evidence>
<dbReference type="InterPro" id="IPR029058">
    <property type="entry name" value="AB_hydrolase_fold"/>
</dbReference>
<dbReference type="PANTHER" id="PTHR11614">
    <property type="entry name" value="PHOSPHOLIPASE-RELATED"/>
    <property type="match status" value="1"/>
</dbReference>
<comment type="caution">
    <text evidence="2">The sequence shown here is derived from an EMBL/GenBank/DDBJ whole genome shotgun (WGS) entry which is preliminary data.</text>
</comment>
<accession>A0AAP4BQW7</accession>
<dbReference type="AlphaFoldDB" id="A0AAP4BQW7"/>
<name>A0AAP4BQW7_9CORY</name>
<proteinExistence type="predicted"/>
<feature type="domain" description="Serine aminopeptidase S33" evidence="1">
    <location>
        <begin position="67"/>
        <end position="288"/>
    </location>
</feature>
<dbReference type="Pfam" id="PF12146">
    <property type="entry name" value="Hydrolase_4"/>
    <property type="match status" value="1"/>
</dbReference>
<dbReference type="InterPro" id="IPR022742">
    <property type="entry name" value="Hydrolase_4"/>
</dbReference>
<protein>
    <submittedName>
        <fullName evidence="2">Alpha/beta hydrolase</fullName>
    </submittedName>
</protein>
<gene>
    <name evidence="2" type="ORF">QPX42_03975</name>
</gene>
<organism evidence="2 3">
    <name type="scientific">Corynebacterium pseudodiphtheriticum</name>
    <dbReference type="NCBI Taxonomy" id="37637"/>
    <lineage>
        <taxon>Bacteria</taxon>
        <taxon>Bacillati</taxon>
        <taxon>Actinomycetota</taxon>
        <taxon>Actinomycetes</taxon>
        <taxon>Mycobacteriales</taxon>
        <taxon>Corynebacteriaceae</taxon>
        <taxon>Corynebacterium</taxon>
    </lineage>
</organism>
<dbReference type="Proteomes" id="UP001224412">
    <property type="component" value="Unassembled WGS sequence"/>
</dbReference>
<dbReference type="InterPro" id="IPR051044">
    <property type="entry name" value="MAG_DAG_Lipase"/>
</dbReference>